<proteinExistence type="predicted"/>
<evidence type="ECO:0000259" key="1">
    <source>
        <dbReference type="Pfam" id="PF00534"/>
    </source>
</evidence>
<dbReference type="GO" id="GO:0016757">
    <property type="term" value="F:glycosyltransferase activity"/>
    <property type="evidence" value="ECO:0007669"/>
    <property type="project" value="InterPro"/>
</dbReference>
<dbReference type="PANTHER" id="PTHR45947:SF3">
    <property type="entry name" value="SULFOQUINOVOSYL TRANSFERASE SQD2"/>
    <property type="match status" value="1"/>
</dbReference>
<evidence type="ECO:0000313" key="4">
    <source>
        <dbReference type="Proteomes" id="UP000187499"/>
    </source>
</evidence>
<dbReference type="STRING" id="1847728.BTM29_05130"/>
<dbReference type="InterPro" id="IPR001296">
    <property type="entry name" value="Glyco_trans_1"/>
</dbReference>
<keyword evidence="4" id="KW-1185">Reference proteome</keyword>
<organism evidence="3 4">
    <name type="scientific">Companilactobacillus allii</name>
    <dbReference type="NCBI Taxonomy" id="1847728"/>
    <lineage>
        <taxon>Bacteria</taxon>
        <taxon>Bacillati</taxon>
        <taxon>Bacillota</taxon>
        <taxon>Bacilli</taxon>
        <taxon>Lactobacillales</taxon>
        <taxon>Lactobacillaceae</taxon>
        <taxon>Companilactobacillus</taxon>
    </lineage>
</organism>
<dbReference type="Pfam" id="PF00534">
    <property type="entry name" value="Glycos_transf_1"/>
    <property type="match status" value="1"/>
</dbReference>
<sequence length="358" mass="41236">MEVLEICEAYGGGVKRQIDYLNRFADDKNISMTTLVSSKRGSEIPRSYLVDDDLSEYKHIFSYLSVLRRLHRLITNKKIQLVHAHSTIAGLTMVIYKLRYHNCPPIVFTPHAYFSEVDRGKFKNICIKWVEKFMSKHFAKIIHVSKDEQDYAIANKLVNKAQSVVINNGVPCHEYERLQHPTLNFINVARCDFQKDPQLFIKVAEKITQAIPNTSFTWVGDGPLLNECRAEVIRQNLGDRIKFIGYRNNPYKYLESADIFCSTSRYEGQPFSVLEAISEKLPLLITDVIGHRELVDHNGILLTKKILNDDRKLTDSFSKVIKDKDKLSQASYRLYKSKYDVSDMVDKIEAIYLGDATV</sequence>
<evidence type="ECO:0008006" key="5">
    <source>
        <dbReference type="Google" id="ProtNLM"/>
    </source>
</evidence>
<feature type="domain" description="Glycosyltransferase subfamily 4-like N-terminal" evidence="2">
    <location>
        <begin position="12"/>
        <end position="172"/>
    </location>
</feature>
<dbReference type="Proteomes" id="UP000187499">
    <property type="component" value="Chromosome"/>
</dbReference>
<dbReference type="InterPro" id="IPR050194">
    <property type="entry name" value="Glycosyltransferase_grp1"/>
</dbReference>
<dbReference type="PANTHER" id="PTHR45947">
    <property type="entry name" value="SULFOQUINOVOSYL TRANSFERASE SQD2"/>
    <property type="match status" value="1"/>
</dbReference>
<dbReference type="RefSeq" id="WP_076614480.1">
    <property type="nucleotide sequence ID" value="NZ_CP019323.1"/>
</dbReference>
<dbReference type="EMBL" id="CP019323">
    <property type="protein sequence ID" value="APX71976.1"/>
    <property type="molecule type" value="Genomic_DNA"/>
</dbReference>
<dbReference type="OrthoDB" id="9806653at2"/>
<protein>
    <recommendedName>
        <fullName evidence="5">Glycosyl transferase family 1</fullName>
    </recommendedName>
</protein>
<evidence type="ECO:0000313" key="3">
    <source>
        <dbReference type="EMBL" id="APX71976.1"/>
    </source>
</evidence>
<dbReference type="KEGG" id="lalw:BTM29_05130"/>
<accession>A0A1P8Q2B8</accession>
<feature type="domain" description="Glycosyl transferase family 1" evidence="1">
    <location>
        <begin position="185"/>
        <end position="333"/>
    </location>
</feature>
<dbReference type="InterPro" id="IPR028098">
    <property type="entry name" value="Glyco_trans_4-like_N"/>
</dbReference>
<gene>
    <name evidence="3" type="ORF">BTM29_05130</name>
</gene>
<dbReference type="Pfam" id="PF13439">
    <property type="entry name" value="Glyco_transf_4"/>
    <property type="match status" value="1"/>
</dbReference>
<evidence type="ECO:0000259" key="2">
    <source>
        <dbReference type="Pfam" id="PF13439"/>
    </source>
</evidence>
<dbReference type="AlphaFoldDB" id="A0A1P8Q2B8"/>
<reference evidence="4" key="1">
    <citation type="submission" date="2016-12" db="EMBL/GenBank/DDBJ databases">
        <authorList>
            <person name="Jung M.Y."/>
            <person name="Lee S.H."/>
        </authorList>
    </citation>
    <scope>NUCLEOTIDE SEQUENCE [LARGE SCALE GENOMIC DNA]</scope>
    <source>
        <strain evidence="4">WiKim39</strain>
    </source>
</reference>
<dbReference type="SUPFAM" id="SSF53756">
    <property type="entry name" value="UDP-Glycosyltransferase/glycogen phosphorylase"/>
    <property type="match status" value="1"/>
</dbReference>
<dbReference type="Gene3D" id="3.40.50.2000">
    <property type="entry name" value="Glycogen Phosphorylase B"/>
    <property type="match status" value="2"/>
</dbReference>
<name>A0A1P8Q2B8_9LACO</name>